<dbReference type="SUPFAM" id="SSF55298">
    <property type="entry name" value="YjgF-like"/>
    <property type="match status" value="1"/>
</dbReference>
<protein>
    <submittedName>
        <fullName evidence="1">Uncharacterized protein</fullName>
    </submittedName>
</protein>
<dbReference type="InterPro" id="IPR035959">
    <property type="entry name" value="RutC-like_sf"/>
</dbReference>
<comment type="caution">
    <text evidence="1">The sequence shown here is derived from an EMBL/GenBank/DDBJ whole genome shotgun (WGS) entry which is preliminary data.</text>
</comment>
<evidence type="ECO:0000313" key="2">
    <source>
        <dbReference type="Proteomes" id="UP000813427"/>
    </source>
</evidence>
<sequence>MESQWLPGPVGEMLRSSGLATTTTIPMGKLVTTTTHVGLDLENGRLIKGTPEDEFTAIFVCLDAALRNAGVRGGVADAHKITAYLISPADEPILLKIFRERYPGRSPAWGTVIVPAIVVPDTRAELQAEAMLLA</sequence>
<dbReference type="EMBL" id="JAGPXF010000002">
    <property type="protein sequence ID" value="KAH7257860.1"/>
    <property type="molecule type" value="Genomic_DNA"/>
</dbReference>
<keyword evidence="2" id="KW-1185">Reference proteome</keyword>
<dbReference type="Pfam" id="PF01042">
    <property type="entry name" value="Ribonuc_L-PSP"/>
    <property type="match status" value="1"/>
</dbReference>
<dbReference type="AlphaFoldDB" id="A0A8K0S569"/>
<organism evidence="1 2">
    <name type="scientific">Fusarium tricinctum</name>
    <dbReference type="NCBI Taxonomy" id="61284"/>
    <lineage>
        <taxon>Eukaryota</taxon>
        <taxon>Fungi</taxon>
        <taxon>Dikarya</taxon>
        <taxon>Ascomycota</taxon>
        <taxon>Pezizomycotina</taxon>
        <taxon>Sordariomycetes</taxon>
        <taxon>Hypocreomycetidae</taxon>
        <taxon>Hypocreales</taxon>
        <taxon>Nectriaceae</taxon>
        <taxon>Fusarium</taxon>
        <taxon>Fusarium tricinctum species complex</taxon>
    </lineage>
</organism>
<accession>A0A8K0S569</accession>
<evidence type="ECO:0000313" key="1">
    <source>
        <dbReference type="EMBL" id="KAH7257860.1"/>
    </source>
</evidence>
<reference evidence="1" key="1">
    <citation type="journal article" date="2021" name="Nat. Commun.">
        <title>Genetic determinants of endophytism in the Arabidopsis root mycobiome.</title>
        <authorList>
            <person name="Mesny F."/>
            <person name="Miyauchi S."/>
            <person name="Thiergart T."/>
            <person name="Pickel B."/>
            <person name="Atanasova L."/>
            <person name="Karlsson M."/>
            <person name="Huettel B."/>
            <person name="Barry K.W."/>
            <person name="Haridas S."/>
            <person name="Chen C."/>
            <person name="Bauer D."/>
            <person name="Andreopoulos W."/>
            <person name="Pangilinan J."/>
            <person name="LaButti K."/>
            <person name="Riley R."/>
            <person name="Lipzen A."/>
            <person name="Clum A."/>
            <person name="Drula E."/>
            <person name="Henrissat B."/>
            <person name="Kohler A."/>
            <person name="Grigoriev I.V."/>
            <person name="Martin F.M."/>
            <person name="Hacquard S."/>
        </authorList>
    </citation>
    <scope>NUCLEOTIDE SEQUENCE</scope>
    <source>
        <strain evidence="1">MPI-SDFR-AT-0068</strain>
    </source>
</reference>
<dbReference type="Gene3D" id="3.30.1330.40">
    <property type="entry name" value="RutC-like"/>
    <property type="match status" value="1"/>
</dbReference>
<gene>
    <name evidence="1" type="ORF">BKA59DRAFT_451899</name>
</gene>
<dbReference type="InterPro" id="IPR006175">
    <property type="entry name" value="YjgF/YER057c/UK114"/>
</dbReference>
<name>A0A8K0S569_9HYPO</name>
<proteinExistence type="predicted"/>
<dbReference type="Proteomes" id="UP000813427">
    <property type="component" value="Unassembled WGS sequence"/>
</dbReference>
<dbReference type="OrthoDB" id="309640at2759"/>